<organism evidence="1 2">
    <name type="scientific">Aggregatibacter actinomycetemcomitans serotype e str. SC1083</name>
    <dbReference type="NCBI Taxonomy" id="907488"/>
    <lineage>
        <taxon>Bacteria</taxon>
        <taxon>Pseudomonadati</taxon>
        <taxon>Pseudomonadota</taxon>
        <taxon>Gammaproteobacteria</taxon>
        <taxon>Pasteurellales</taxon>
        <taxon>Pasteurellaceae</taxon>
        <taxon>Aggregatibacter</taxon>
    </lineage>
</organism>
<dbReference type="Proteomes" id="UP000005508">
    <property type="component" value="Unassembled WGS sequence"/>
</dbReference>
<evidence type="ECO:0000313" key="1">
    <source>
        <dbReference type="EMBL" id="EGY34940.1"/>
    </source>
</evidence>
<accession>G4A673</accession>
<protein>
    <submittedName>
        <fullName evidence="1">Uncharacterized protein</fullName>
    </submittedName>
</protein>
<dbReference type="SMR" id="G4A673"/>
<comment type="caution">
    <text evidence="1">The sequence shown here is derived from an EMBL/GenBank/DDBJ whole genome shotgun (WGS) entry which is preliminary data.</text>
</comment>
<dbReference type="RefSeq" id="WP_005555900.1">
    <property type="nucleotide sequence ID" value="NZ_AEJM01000008.1"/>
</dbReference>
<dbReference type="EMBL" id="AEJM01000008">
    <property type="protein sequence ID" value="EGY34940.1"/>
    <property type="molecule type" value="Genomic_DNA"/>
</dbReference>
<gene>
    <name evidence="1" type="ORF">SC1083_0312</name>
</gene>
<sequence length="55" mass="6328">MSLNTQNNYRKDDYLPQKVTLSEEALFFARLDNGEIKVKSNEEVLANLEKVLGLK</sequence>
<dbReference type="PATRIC" id="fig|907488.3.peg.307"/>
<evidence type="ECO:0000313" key="2">
    <source>
        <dbReference type="Proteomes" id="UP000005508"/>
    </source>
</evidence>
<proteinExistence type="predicted"/>
<reference evidence="1 2" key="1">
    <citation type="submission" date="2010-10" db="EMBL/GenBank/DDBJ databases">
        <authorList>
            <person name="Chen C."/>
            <person name="Kittichotirat W."/>
            <person name="Asikainen S."/>
            <person name="Bumgarner R."/>
        </authorList>
    </citation>
    <scope>NUCLEOTIDE SEQUENCE [LARGE SCALE GENOMIC DNA]</scope>
    <source>
        <strain evidence="1 2">SC1083</strain>
    </source>
</reference>
<dbReference type="AlphaFoldDB" id="G4A673"/>
<name>G4A673_AGGAC</name>